<evidence type="ECO:0000313" key="3">
    <source>
        <dbReference type="Proteomes" id="UP000295169"/>
    </source>
</evidence>
<dbReference type="InterPro" id="IPR029057">
    <property type="entry name" value="PRTase-like"/>
</dbReference>
<keyword evidence="2" id="KW-0808">Transferase</keyword>
<organism evidence="2 3">
    <name type="scientific">Azotobacter chroococcum</name>
    <dbReference type="NCBI Taxonomy" id="353"/>
    <lineage>
        <taxon>Bacteria</taxon>
        <taxon>Pseudomonadati</taxon>
        <taxon>Pseudomonadota</taxon>
        <taxon>Gammaproteobacteria</taxon>
        <taxon>Pseudomonadales</taxon>
        <taxon>Pseudomonadaceae</taxon>
        <taxon>Azotobacter</taxon>
    </lineage>
</organism>
<dbReference type="Proteomes" id="UP000295169">
    <property type="component" value="Unassembled WGS sequence"/>
</dbReference>
<dbReference type="GO" id="GO:0016757">
    <property type="term" value="F:glycosyltransferase activity"/>
    <property type="evidence" value="ECO:0007669"/>
    <property type="project" value="UniProtKB-KW"/>
</dbReference>
<keyword evidence="2" id="KW-0328">Glycosyltransferase</keyword>
<dbReference type="PANTHER" id="PTHR11608:SF0">
    <property type="entry name" value="BIFUNCTIONAL PROTEIN PYRR"/>
    <property type="match status" value="1"/>
</dbReference>
<gene>
    <name evidence="2" type="ORF">EV691_11590</name>
</gene>
<dbReference type="RefSeq" id="WP_131297518.1">
    <property type="nucleotide sequence ID" value="NZ_JBHLST010000015.1"/>
</dbReference>
<protein>
    <submittedName>
        <fullName evidence="2">Pyrimidine operon attenuation protein/uracil phosphoribosyltransferase</fullName>
    </submittedName>
</protein>
<dbReference type="InterPro" id="IPR000836">
    <property type="entry name" value="PRTase_dom"/>
</dbReference>
<sequence>MSSAEQRLCLYTAVELEPVLQRMTQQAARLFQPGRPLYVVGLLRRGEPLARMLAERLQPLLGLAELPVIPLRVKRYADDLSLLHPATLLEENPVLAGLELAGATLLLVDDVLYGGHSLLRSCAYLSRLGAGEIRTAVLVDRCVSSQPVHADVCGVRLQIAPGDIIDCQVPPYEAEFCIELCRR</sequence>
<dbReference type="SUPFAM" id="SSF53271">
    <property type="entry name" value="PRTase-like"/>
    <property type="match status" value="1"/>
</dbReference>
<evidence type="ECO:0000313" key="2">
    <source>
        <dbReference type="EMBL" id="TCL29724.1"/>
    </source>
</evidence>
<dbReference type="AlphaFoldDB" id="A0A4V2Q7B2"/>
<dbReference type="InterPro" id="IPR050137">
    <property type="entry name" value="PyrR_bifunctional"/>
</dbReference>
<proteinExistence type="predicted"/>
<dbReference type="PANTHER" id="PTHR11608">
    <property type="entry name" value="BIFUNCTIONAL PROTEIN PYRR"/>
    <property type="match status" value="1"/>
</dbReference>
<dbReference type="Gene3D" id="3.40.50.2020">
    <property type="match status" value="1"/>
</dbReference>
<evidence type="ECO:0000259" key="1">
    <source>
        <dbReference type="Pfam" id="PF00156"/>
    </source>
</evidence>
<feature type="domain" description="Phosphoribosyltransferase" evidence="1">
    <location>
        <begin position="22"/>
        <end position="156"/>
    </location>
</feature>
<dbReference type="CDD" id="cd06223">
    <property type="entry name" value="PRTases_typeI"/>
    <property type="match status" value="1"/>
</dbReference>
<reference evidence="2 3" key="1">
    <citation type="submission" date="2019-03" db="EMBL/GenBank/DDBJ databases">
        <title>Genomic Encyclopedia of Type Strains, Phase IV (KMG-IV): sequencing the most valuable type-strain genomes for metagenomic binning, comparative biology and taxonomic classification.</title>
        <authorList>
            <person name="Goeker M."/>
        </authorList>
    </citation>
    <scope>NUCLEOTIDE SEQUENCE [LARGE SCALE GENOMIC DNA]</scope>
    <source>
        <strain evidence="2 3">DSM 2286</strain>
    </source>
</reference>
<dbReference type="Pfam" id="PF00156">
    <property type="entry name" value="Pribosyltran"/>
    <property type="match status" value="1"/>
</dbReference>
<accession>A0A4V2Q7B2</accession>
<comment type="caution">
    <text evidence="2">The sequence shown here is derived from an EMBL/GenBank/DDBJ whole genome shotgun (WGS) entry which is preliminary data.</text>
</comment>
<name>A0A4V2Q7B2_9GAMM</name>
<dbReference type="EMBL" id="SMMU01000015">
    <property type="protein sequence ID" value="TCL29724.1"/>
    <property type="molecule type" value="Genomic_DNA"/>
</dbReference>